<gene>
    <name evidence="2" type="ORF">BS50DRAFT_383981</name>
</gene>
<reference evidence="2 3" key="1">
    <citation type="journal article" date="2018" name="Front. Microbiol.">
        <title>Genome-Wide Analysis of Corynespora cassiicola Leaf Fall Disease Putative Effectors.</title>
        <authorList>
            <person name="Lopez D."/>
            <person name="Ribeiro S."/>
            <person name="Label P."/>
            <person name="Fumanal B."/>
            <person name="Venisse J.S."/>
            <person name="Kohler A."/>
            <person name="de Oliveira R.R."/>
            <person name="Labutti K."/>
            <person name="Lipzen A."/>
            <person name="Lail K."/>
            <person name="Bauer D."/>
            <person name="Ohm R.A."/>
            <person name="Barry K.W."/>
            <person name="Spatafora J."/>
            <person name="Grigoriev I.V."/>
            <person name="Martin F.M."/>
            <person name="Pujade-Renaud V."/>
        </authorList>
    </citation>
    <scope>NUCLEOTIDE SEQUENCE [LARGE SCALE GENOMIC DNA]</scope>
    <source>
        <strain evidence="2 3">Philippines</strain>
    </source>
</reference>
<feature type="region of interest" description="Disordered" evidence="1">
    <location>
        <begin position="131"/>
        <end position="154"/>
    </location>
</feature>
<feature type="region of interest" description="Disordered" evidence="1">
    <location>
        <begin position="1"/>
        <end position="24"/>
    </location>
</feature>
<dbReference type="AlphaFoldDB" id="A0A2T2NP54"/>
<accession>A0A2T2NP54</accession>
<feature type="region of interest" description="Disordered" evidence="1">
    <location>
        <begin position="41"/>
        <end position="63"/>
    </location>
</feature>
<proteinExistence type="predicted"/>
<keyword evidence="3" id="KW-1185">Reference proteome</keyword>
<evidence type="ECO:0000313" key="3">
    <source>
        <dbReference type="Proteomes" id="UP000240883"/>
    </source>
</evidence>
<dbReference type="EMBL" id="KZ678135">
    <property type="protein sequence ID" value="PSN67159.1"/>
    <property type="molecule type" value="Genomic_DNA"/>
</dbReference>
<protein>
    <submittedName>
        <fullName evidence="2">Uncharacterized protein</fullName>
    </submittedName>
</protein>
<name>A0A2T2NP54_CORCC</name>
<evidence type="ECO:0000313" key="2">
    <source>
        <dbReference type="EMBL" id="PSN67159.1"/>
    </source>
</evidence>
<evidence type="ECO:0000256" key="1">
    <source>
        <dbReference type="SAM" id="MobiDB-lite"/>
    </source>
</evidence>
<organism evidence="2 3">
    <name type="scientific">Corynespora cassiicola Philippines</name>
    <dbReference type="NCBI Taxonomy" id="1448308"/>
    <lineage>
        <taxon>Eukaryota</taxon>
        <taxon>Fungi</taxon>
        <taxon>Dikarya</taxon>
        <taxon>Ascomycota</taxon>
        <taxon>Pezizomycotina</taxon>
        <taxon>Dothideomycetes</taxon>
        <taxon>Pleosporomycetidae</taxon>
        <taxon>Pleosporales</taxon>
        <taxon>Corynesporascaceae</taxon>
        <taxon>Corynespora</taxon>
    </lineage>
</organism>
<sequence length="187" mass="21133">MTSIRPIRGSTCHARPHFPSDSQPEPLQILYLTLAASQTKKTAMKTSPNTSNHTATHHTNHITQKRTRLSKHHASIHPPPSIPDLAVYPLSNKKKRATLRSCNTPLNRSSYRNIIKENMTRLVARLLKGGNRHEKETCTKTKGRTEDPQNPKGPEKVFLRLPAYPLVAKVKKSNTIVKEKLLVECRQ</sequence>
<dbReference type="Proteomes" id="UP000240883">
    <property type="component" value="Unassembled WGS sequence"/>
</dbReference>